<evidence type="ECO:0000313" key="4">
    <source>
        <dbReference type="Proteomes" id="UP000308092"/>
    </source>
</evidence>
<dbReference type="AlphaFoldDB" id="A0A4S3JPZ2"/>
<gene>
    <name evidence="2" type="ORF">ATNIH1004_006553</name>
    <name evidence="3" type="ORF">EYZ11_003605</name>
</gene>
<reference evidence="3 4" key="1">
    <citation type="submission" date="2019-03" db="EMBL/GenBank/DDBJ databases">
        <title>The genome sequence of a newly discovered highly antifungal drug resistant Aspergillus species, Aspergillus tanneri NIH 1004.</title>
        <authorList>
            <person name="Mounaud S."/>
            <person name="Singh I."/>
            <person name="Joardar V."/>
            <person name="Pakala S."/>
            <person name="Pakala S."/>
            <person name="Venepally P."/>
            <person name="Hoover J."/>
            <person name="Nierman W."/>
            <person name="Chung J."/>
            <person name="Losada L."/>
        </authorList>
    </citation>
    <scope>NUCLEOTIDE SEQUENCE [LARGE SCALE GENOMIC DNA]</scope>
    <source>
        <strain evidence="3 4">NIH1004</strain>
    </source>
</reference>
<accession>A0A4S3JPZ2</accession>
<comment type="caution">
    <text evidence="3">The sequence shown here is derived from an EMBL/GenBank/DDBJ whole genome shotgun (WGS) entry which is preliminary data.</text>
</comment>
<organism evidence="3 4">
    <name type="scientific">Aspergillus tanneri</name>
    <dbReference type="NCBI Taxonomy" id="1220188"/>
    <lineage>
        <taxon>Eukaryota</taxon>
        <taxon>Fungi</taxon>
        <taxon>Dikarya</taxon>
        <taxon>Ascomycota</taxon>
        <taxon>Pezizomycotina</taxon>
        <taxon>Eurotiomycetes</taxon>
        <taxon>Eurotiomycetidae</taxon>
        <taxon>Eurotiales</taxon>
        <taxon>Aspergillaceae</taxon>
        <taxon>Aspergillus</taxon>
        <taxon>Aspergillus subgen. Circumdati</taxon>
    </lineage>
</organism>
<protein>
    <submittedName>
        <fullName evidence="3">Uncharacterized protein</fullName>
    </submittedName>
</protein>
<dbReference type="Proteomes" id="UP000308092">
    <property type="component" value="Unassembled WGS sequence"/>
</dbReference>
<dbReference type="EMBL" id="QUQM01000004">
    <property type="protein sequence ID" value="KAA8647851.1"/>
    <property type="molecule type" value="Genomic_DNA"/>
</dbReference>
<reference evidence="2 5" key="2">
    <citation type="submission" date="2019-08" db="EMBL/GenBank/DDBJ databases">
        <title>The genome sequence of a newly discovered highly antifungal drug resistant Aspergillus species, Aspergillus tanneri NIH 1004.</title>
        <authorList>
            <person name="Mounaud S."/>
            <person name="Singh I."/>
            <person name="Joardar V."/>
            <person name="Pakala S."/>
            <person name="Pakala S."/>
            <person name="Venepally P."/>
            <person name="Chung J.K."/>
            <person name="Losada L."/>
            <person name="Nierman W.C."/>
        </authorList>
    </citation>
    <scope>NUCLEOTIDE SEQUENCE [LARGE SCALE GENOMIC DNA]</scope>
    <source>
        <strain evidence="2 5">NIH1004</strain>
    </source>
</reference>
<feature type="compositionally biased region" description="Basic and acidic residues" evidence="1">
    <location>
        <begin position="64"/>
        <end position="75"/>
    </location>
</feature>
<evidence type="ECO:0000313" key="3">
    <source>
        <dbReference type="EMBL" id="THC96888.1"/>
    </source>
</evidence>
<proteinExistence type="predicted"/>
<dbReference type="GeneID" id="54329255"/>
<keyword evidence="4" id="KW-1185">Reference proteome</keyword>
<sequence length="84" mass="9470">MQDILSAEQPDRFLPQPRHPASRTKQAKCDQAESLNTESDKLSKKGTPREPPTPANQSKPRAGWSDKRKAEHATRMAELGLTYR</sequence>
<dbReference type="VEuPathDB" id="FungiDB:EYZ11_003605"/>
<evidence type="ECO:0000256" key="1">
    <source>
        <dbReference type="SAM" id="MobiDB-lite"/>
    </source>
</evidence>
<dbReference type="Proteomes" id="UP000324241">
    <property type="component" value="Unassembled WGS sequence"/>
</dbReference>
<dbReference type="RefSeq" id="XP_033427212.1">
    <property type="nucleotide sequence ID" value="XM_033571180.1"/>
</dbReference>
<evidence type="ECO:0000313" key="5">
    <source>
        <dbReference type="Proteomes" id="UP000324241"/>
    </source>
</evidence>
<evidence type="ECO:0000313" key="2">
    <source>
        <dbReference type="EMBL" id="KAA8647851.1"/>
    </source>
</evidence>
<feature type="region of interest" description="Disordered" evidence="1">
    <location>
        <begin position="1"/>
        <end position="84"/>
    </location>
</feature>
<dbReference type="EMBL" id="SOSA01000094">
    <property type="protein sequence ID" value="THC96888.1"/>
    <property type="molecule type" value="Genomic_DNA"/>
</dbReference>
<name>A0A4S3JPZ2_9EURO</name>